<dbReference type="AlphaFoldDB" id="A0A0E9UYR2"/>
<proteinExistence type="predicted"/>
<reference evidence="1" key="1">
    <citation type="submission" date="2014-11" db="EMBL/GenBank/DDBJ databases">
        <authorList>
            <person name="Amaro Gonzalez C."/>
        </authorList>
    </citation>
    <scope>NUCLEOTIDE SEQUENCE</scope>
</reference>
<name>A0A0E9UYR2_ANGAN</name>
<reference evidence="1" key="2">
    <citation type="journal article" date="2015" name="Fish Shellfish Immunol.">
        <title>Early steps in the European eel (Anguilla anguilla)-Vibrio vulnificus interaction in the gills: Role of the RtxA13 toxin.</title>
        <authorList>
            <person name="Callol A."/>
            <person name="Pajuelo D."/>
            <person name="Ebbesson L."/>
            <person name="Teles M."/>
            <person name="MacKenzie S."/>
            <person name="Amaro C."/>
        </authorList>
    </citation>
    <scope>NUCLEOTIDE SEQUENCE</scope>
</reference>
<dbReference type="EMBL" id="GBXM01038444">
    <property type="protein sequence ID" value="JAH70133.1"/>
    <property type="molecule type" value="Transcribed_RNA"/>
</dbReference>
<protein>
    <submittedName>
        <fullName evidence="1">Uncharacterized protein</fullName>
    </submittedName>
</protein>
<evidence type="ECO:0000313" key="1">
    <source>
        <dbReference type="EMBL" id="JAH70133.1"/>
    </source>
</evidence>
<organism evidence="1">
    <name type="scientific">Anguilla anguilla</name>
    <name type="common">European freshwater eel</name>
    <name type="synonym">Muraena anguilla</name>
    <dbReference type="NCBI Taxonomy" id="7936"/>
    <lineage>
        <taxon>Eukaryota</taxon>
        <taxon>Metazoa</taxon>
        <taxon>Chordata</taxon>
        <taxon>Craniata</taxon>
        <taxon>Vertebrata</taxon>
        <taxon>Euteleostomi</taxon>
        <taxon>Actinopterygii</taxon>
        <taxon>Neopterygii</taxon>
        <taxon>Teleostei</taxon>
        <taxon>Anguilliformes</taxon>
        <taxon>Anguillidae</taxon>
        <taxon>Anguilla</taxon>
    </lineage>
</organism>
<accession>A0A0E9UYR2</accession>
<sequence>MSRMKQCSWVLLHHDNNFDFLSYPPIRTLLGSFGQKIQPTVIVSRLF</sequence>